<reference evidence="2" key="1">
    <citation type="submission" date="2022-11" db="EMBL/GenBank/DDBJ databases">
        <title>Genome Resource of Sclerotinia nivalis Strain SnTB1, a Plant Pathogen Isolated from American Ginseng.</title>
        <authorList>
            <person name="Fan S."/>
        </authorList>
    </citation>
    <scope>NUCLEOTIDE SEQUENCE</scope>
    <source>
        <strain evidence="2">SnTB1</strain>
    </source>
</reference>
<dbReference type="EMBL" id="JAPEIS010000011">
    <property type="protein sequence ID" value="KAJ8061674.1"/>
    <property type="molecule type" value="Genomic_DNA"/>
</dbReference>
<evidence type="ECO:0000256" key="1">
    <source>
        <dbReference type="SAM" id="MobiDB-lite"/>
    </source>
</evidence>
<gene>
    <name evidence="2" type="ORF">OCU04_009475</name>
</gene>
<proteinExistence type="predicted"/>
<sequence length="228" mass="25505">MSQSKLVVVYRCTHEYPDTDMNVERAKTMPYQFSPSIFTRLKRAITLAPTVRRPCMDLCPDCQIKKRVVGKKTSMAETRRATPSETFSLQFPQGMSSTPAFSSPAVTDFQPQISPQPCNMSEGPPLLPSVEALTAGWDAKTRREEKNPRGLSRSNAMIRSGLSPRPPPPPLKDSSAHARVHKWTKEQTNKAVKEHSEGLVSFKRFSDILEEERESPVDPALKGPPDKK</sequence>
<dbReference type="Proteomes" id="UP001152300">
    <property type="component" value="Unassembled WGS sequence"/>
</dbReference>
<evidence type="ECO:0000313" key="3">
    <source>
        <dbReference type="Proteomes" id="UP001152300"/>
    </source>
</evidence>
<keyword evidence="3" id="KW-1185">Reference proteome</keyword>
<comment type="caution">
    <text evidence="2">The sequence shown here is derived from an EMBL/GenBank/DDBJ whole genome shotgun (WGS) entry which is preliminary data.</text>
</comment>
<evidence type="ECO:0000313" key="2">
    <source>
        <dbReference type="EMBL" id="KAJ8061674.1"/>
    </source>
</evidence>
<protein>
    <submittedName>
        <fullName evidence="2">Uncharacterized protein</fullName>
    </submittedName>
</protein>
<name>A0A9X0AG10_9HELO</name>
<dbReference type="OrthoDB" id="3551795at2759"/>
<feature type="region of interest" description="Disordered" evidence="1">
    <location>
        <begin position="138"/>
        <end position="228"/>
    </location>
</feature>
<organism evidence="2 3">
    <name type="scientific">Sclerotinia nivalis</name>
    <dbReference type="NCBI Taxonomy" id="352851"/>
    <lineage>
        <taxon>Eukaryota</taxon>
        <taxon>Fungi</taxon>
        <taxon>Dikarya</taxon>
        <taxon>Ascomycota</taxon>
        <taxon>Pezizomycotina</taxon>
        <taxon>Leotiomycetes</taxon>
        <taxon>Helotiales</taxon>
        <taxon>Sclerotiniaceae</taxon>
        <taxon>Sclerotinia</taxon>
    </lineage>
</organism>
<feature type="compositionally biased region" description="Basic and acidic residues" evidence="1">
    <location>
        <begin position="139"/>
        <end position="148"/>
    </location>
</feature>
<dbReference type="AlphaFoldDB" id="A0A9X0AG10"/>
<feature type="compositionally biased region" description="Basic and acidic residues" evidence="1">
    <location>
        <begin position="183"/>
        <end position="197"/>
    </location>
</feature>
<accession>A0A9X0AG10</accession>